<name>A0AAW0IBF1_MYOGA</name>
<comment type="caution">
    <text evidence="1">The sequence shown here is derived from an EMBL/GenBank/DDBJ whole genome shotgun (WGS) entry which is preliminary data.</text>
</comment>
<dbReference type="Proteomes" id="UP001488838">
    <property type="component" value="Unassembled WGS sequence"/>
</dbReference>
<evidence type="ECO:0000313" key="2">
    <source>
        <dbReference type="Proteomes" id="UP001488838"/>
    </source>
</evidence>
<sequence length="145" mass="15777">MSASVRVGNDEEFKEAKVGLECRLLENVKQQTLSALRVHITHCGHLSTVAPSPGVQYPPVCLQQPVSAQLKSPVLKKLKSILVNARAVFALQFHRVTRSGPDWSLPSLSNLSCSLYEEKGRDVNRCVVDCTSPPALSSPVGWTLA</sequence>
<evidence type="ECO:0000313" key="1">
    <source>
        <dbReference type="EMBL" id="KAK7811662.1"/>
    </source>
</evidence>
<organism evidence="1 2">
    <name type="scientific">Myodes glareolus</name>
    <name type="common">Bank vole</name>
    <name type="synonym">Clethrionomys glareolus</name>
    <dbReference type="NCBI Taxonomy" id="447135"/>
    <lineage>
        <taxon>Eukaryota</taxon>
        <taxon>Metazoa</taxon>
        <taxon>Chordata</taxon>
        <taxon>Craniata</taxon>
        <taxon>Vertebrata</taxon>
        <taxon>Euteleostomi</taxon>
        <taxon>Mammalia</taxon>
        <taxon>Eutheria</taxon>
        <taxon>Euarchontoglires</taxon>
        <taxon>Glires</taxon>
        <taxon>Rodentia</taxon>
        <taxon>Myomorpha</taxon>
        <taxon>Muroidea</taxon>
        <taxon>Cricetidae</taxon>
        <taxon>Arvicolinae</taxon>
        <taxon>Myodes</taxon>
    </lineage>
</organism>
<keyword evidence="2" id="KW-1185">Reference proteome</keyword>
<dbReference type="AlphaFoldDB" id="A0AAW0IBF1"/>
<gene>
    <name evidence="1" type="ORF">U0070_022305</name>
</gene>
<proteinExistence type="predicted"/>
<reference evidence="1 2" key="1">
    <citation type="journal article" date="2023" name="bioRxiv">
        <title>Conserved and derived expression patterns and positive selection on dental genes reveal complex evolutionary context of ever-growing rodent molars.</title>
        <authorList>
            <person name="Calamari Z.T."/>
            <person name="Song A."/>
            <person name="Cohen E."/>
            <person name="Akter M."/>
            <person name="Roy R.D."/>
            <person name="Hallikas O."/>
            <person name="Christensen M.M."/>
            <person name="Li P."/>
            <person name="Marangoni P."/>
            <person name="Jernvall J."/>
            <person name="Klein O.D."/>
        </authorList>
    </citation>
    <scope>NUCLEOTIDE SEQUENCE [LARGE SCALE GENOMIC DNA]</scope>
    <source>
        <strain evidence="1">V071</strain>
    </source>
</reference>
<dbReference type="EMBL" id="JBBHLL010000168">
    <property type="protein sequence ID" value="KAK7811662.1"/>
    <property type="molecule type" value="Genomic_DNA"/>
</dbReference>
<protein>
    <submittedName>
        <fullName evidence="1">Uncharacterized protein</fullName>
    </submittedName>
</protein>
<accession>A0AAW0IBF1</accession>